<organism evidence="1 2">
    <name type="scientific">Microscilla marina ATCC 23134</name>
    <dbReference type="NCBI Taxonomy" id="313606"/>
    <lineage>
        <taxon>Bacteria</taxon>
        <taxon>Pseudomonadati</taxon>
        <taxon>Bacteroidota</taxon>
        <taxon>Cytophagia</taxon>
        <taxon>Cytophagales</taxon>
        <taxon>Microscillaceae</taxon>
        <taxon>Microscilla</taxon>
    </lineage>
</organism>
<evidence type="ECO:0000313" key="1">
    <source>
        <dbReference type="EMBL" id="EAY28342.1"/>
    </source>
</evidence>
<reference evidence="1 2" key="1">
    <citation type="submission" date="2007-01" db="EMBL/GenBank/DDBJ databases">
        <authorList>
            <person name="Haygood M."/>
            <person name="Podell S."/>
            <person name="Anderson C."/>
            <person name="Hopkinson B."/>
            <person name="Roe K."/>
            <person name="Barbeau K."/>
            <person name="Gaasterland T."/>
            <person name="Ferriera S."/>
            <person name="Johnson J."/>
            <person name="Kravitz S."/>
            <person name="Beeson K."/>
            <person name="Sutton G."/>
            <person name="Rogers Y.-H."/>
            <person name="Friedman R."/>
            <person name="Frazier M."/>
            <person name="Venter J.C."/>
        </authorList>
    </citation>
    <scope>NUCLEOTIDE SEQUENCE [LARGE SCALE GENOMIC DNA]</scope>
    <source>
        <strain evidence="1 2">ATCC 23134</strain>
    </source>
</reference>
<dbReference type="AlphaFoldDB" id="A1ZMG2"/>
<dbReference type="EMBL" id="AAWS01000016">
    <property type="protein sequence ID" value="EAY28342.1"/>
    <property type="molecule type" value="Genomic_DNA"/>
</dbReference>
<name>A1ZMG2_MICM2</name>
<gene>
    <name evidence="1" type="ORF">M23134_03894</name>
</gene>
<accession>A1ZMG2</accession>
<proteinExistence type="predicted"/>
<comment type="caution">
    <text evidence="1">The sequence shown here is derived from an EMBL/GenBank/DDBJ whole genome shotgun (WGS) entry which is preliminary data.</text>
</comment>
<dbReference type="Proteomes" id="UP000004095">
    <property type="component" value="Unassembled WGS sequence"/>
</dbReference>
<keyword evidence="2" id="KW-1185">Reference proteome</keyword>
<protein>
    <submittedName>
        <fullName evidence="1">Uncharacterized protein</fullName>
    </submittedName>
</protein>
<evidence type="ECO:0000313" key="2">
    <source>
        <dbReference type="Proteomes" id="UP000004095"/>
    </source>
</evidence>
<sequence>MTASYTKTKQELDSLLDLITSKFKEKGIFYTIDYHLEAPDGEVLSEEYSLVF</sequence>